<gene>
    <name evidence="6" type="primary">yheT</name>
    <name evidence="6" type="ORF">GCM10009332_15390</name>
</gene>
<dbReference type="InterPro" id="IPR050960">
    <property type="entry name" value="AB_hydrolase_4_sf"/>
</dbReference>
<feature type="active site" description="Charge relay system" evidence="4">
    <location>
        <position position="270"/>
    </location>
</feature>
<accession>A0A917N977</accession>
<dbReference type="InterPro" id="IPR000073">
    <property type="entry name" value="AB_hydrolase_1"/>
</dbReference>
<dbReference type="EMBL" id="BMPZ01000003">
    <property type="protein sequence ID" value="GGI78962.1"/>
    <property type="molecule type" value="Genomic_DNA"/>
</dbReference>
<dbReference type="GO" id="GO:0034338">
    <property type="term" value="F:short-chain carboxylesterase activity"/>
    <property type="evidence" value="ECO:0007669"/>
    <property type="project" value="TreeGrafter"/>
</dbReference>
<dbReference type="InterPro" id="IPR029058">
    <property type="entry name" value="AB_hydrolase_fold"/>
</dbReference>
<dbReference type="InterPro" id="IPR000952">
    <property type="entry name" value="AB_hydrolase_4_CS"/>
</dbReference>
<feature type="domain" description="AB hydrolase-1" evidence="5">
    <location>
        <begin position="63"/>
        <end position="304"/>
    </location>
</feature>
<dbReference type="Pfam" id="PF00561">
    <property type="entry name" value="Abhydrolase_1"/>
    <property type="match status" value="1"/>
</dbReference>
<dbReference type="Proteomes" id="UP000613743">
    <property type="component" value="Unassembled WGS sequence"/>
</dbReference>
<evidence type="ECO:0000256" key="3">
    <source>
        <dbReference type="ARBA" id="ARBA00022801"/>
    </source>
</evidence>
<dbReference type="NCBIfam" id="NF008218">
    <property type="entry name" value="PRK10985.1"/>
    <property type="match status" value="1"/>
</dbReference>
<dbReference type="PANTHER" id="PTHR10794:SF94">
    <property type="entry name" value="ESTERASE YHET-RELATED"/>
    <property type="match status" value="1"/>
</dbReference>
<reference evidence="6" key="1">
    <citation type="journal article" date="2014" name="Int. J. Syst. Evol. Microbiol.">
        <title>Complete genome sequence of Corynebacterium casei LMG S-19264T (=DSM 44701T), isolated from a smear-ripened cheese.</title>
        <authorList>
            <consortium name="US DOE Joint Genome Institute (JGI-PGF)"/>
            <person name="Walter F."/>
            <person name="Albersmeier A."/>
            <person name="Kalinowski J."/>
            <person name="Ruckert C."/>
        </authorList>
    </citation>
    <scope>NUCLEOTIDE SEQUENCE</scope>
    <source>
        <strain evidence="6">JCM 30804</strain>
    </source>
</reference>
<evidence type="ECO:0000256" key="4">
    <source>
        <dbReference type="PIRSR" id="PIRSR005211-1"/>
    </source>
</evidence>
<evidence type="ECO:0000313" key="6">
    <source>
        <dbReference type="EMBL" id="GGI78962.1"/>
    </source>
</evidence>
<dbReference type="PANTHER" id="PTHR10794">
    <property type="entry name" value="ABHYDROLASE DOMAIN-CONTAINING PROTEIN"/>
    <property type="match status" value="1"/>
</dbReference>
<proteinExistence type="inferred from homology"/>
<evidence type="ECO:0000259" key="5">
    <source>
        <dbReference type="Pfam" id="PF00561"/>
    </source>
</evidence>
<evidence type="ECO:0000313" key="7">
    <source>
        <dbReference type="Proteomes" id="UP000613743"/>
    </source>
</evidence>
<comment type="similarity">
    <text evidence="1">Belongs to the AB hydrolase superfamily. AB hydrolase 4 family.</text>
</comment>
<sequence>MKQVTQHHFKAPWWAKSPHVQTILPVMTKVTMPTLERQRLELSDGDFIDLDWLRKPTENQSIVLMLHGLEGSAKSHYIRRMLQTCKQHHQAAVVHHHRSCSGEANRLARSYHSGDTQDLQHTLITLKRQFPSSPILVVGYSLGGNVLTKYLGEKQSEALIERAVVISAPLRLDACAEKLEKGFSKVYQKHLINQLQYKTREKVSHPRLGQHMPVTAKQVTQLNSFYKFDHQVTAPLNGFTGVDDYYQRASGLPYLSQICVPTLVMHARDDPFMTDAVIPTATQISDTVEYELHHQGGHVGFIDGGTPLKPRYYLERRIYNFLTGESPC</sequence>
<name>A0A917N977_9GAMM</name>
<feature type="active site" description="Charge relay system" evidence="4">
    <location>
        <position position="141"/>
    </location>
</feature>
<keyword evidence="7" id="KW-1185">Reference proteome</keyword>
<dbReference type="Gene3D" id="3.40.50.1820">
    <property type="entry name" value="alpha/beta hydrolase"/>
    <property type="match status" value="1"/>
</dbReference>
<dbReference type="PROSITE" id="PS01133">
    <property type="entry name" value="UPF0017"/>
    <property type="match status" value="1"/>
</dbReference>
<dbReference type="GO" id="GO:0047372">
    <property type="term" value="F:monoacylglycerol lipase activity"/>
    <property type="evidence" value="ECO:0007669"/>
    <property type="project" value="TreeGrafter"/>
</dbReference>
<comment type="caution">
    <text evidence="6">The sequence shown here is derived from an EMBL/GenBank/DDBJ whole genome shotgun (WGS) entry which is preliminary data.</text>
</comment>
<dbReference type="InterPro" id="IPR012020">
    <property type="entry name" value="ABHD4"/>
</dbReference>
<dbReference type="SUPFAM" id="SSF53474">
    <property type="entry name" value="alpha/beta-Hydrolases"/>
    <property type="match status" value="1"/>
</dbReference>
<keyword evidence="3 6" id="KW-0378">Hydrolase</keyword>
<keyword evidence="2" id="KW-0719">Serine esterase</keyword>
<evidence type="ECO:0000256" key="1">
    <source>
        <dbReference type="ARBA" id="ARBA00010884"/>
    </source>
</evidence>
<evidence type="ECO:0000256" key="2">
    <source>
        <dbReference type="ARBA" id="ARBA00022487"/>
    </source>
</evidence>
<protein>
    <submittedName>
        <fullName evidence="6">Alpha/beta hydrolase</fullName>
    </submittedName>
</protein>
<dbReference type="AlphaFoldDB" id="A0A917N977"/>
<reference evidence="6" key="2">
    <citation type="submission" date="2020-09" db="EMBL/GenBank/DDBJ databases">
        <authorList>
            <person name="Sun Q."/>
            <person name="Ohkuma M."/>
        </authorList>
    </citation>
    <scope>NUCLEOTIDE SEQUENCE</scope>
    <source>
        <strain evidence="6">JCM 30804</strain>
    </source>
</reference>
<organism evidence="6 7">
    <name type="scientific">Shewanella gelidii</name>
    <dbReference type="NCBI Taxonomy" id="1642821"/>
    <lineage>
        <taxon>Bacteria</taxon>
        <taxon>Pseudomonadati</taxon>
        <taxon>Pseudomonadota</taxon>
        <taxon>Gammaproteobacteria</taxon>
        <taxon>Alteromonadales</taxon>
        <taxon>Shewanellaceae</taxon>
        <taxon>Shewanella</taxon>
    </lineage>
</organism>
<dbReference type="PIRSF" id="PIRSF005211">
    <property type="entry name" value="Ab_hydro_YheT"/>
    <property type="match status" value="1"/>
</dbReference>
<feature type="active site" description="Charge relay system" evidence="4">
    <location>
        <position position="298"/>
    </location>
</feature>